<name>A0A7H1MDX4_9NEIS</name>
<dbReference type="EMBL" id="CP060414">
    <property type="protein sequence ID" value="QNT59839.1"/>
    <property type="molecule type" value="Genomic_DNA"/>
</dbReference>
<evidence type="ECO:0000313" key="1">
    <source>
        <dbReference type="EMBL" id="QNT59839.1"/>
    </source>
</evidence>
<evidence type="ECO:0000313" key="2">
    <source>
        <dbReference type="Proteomes" id="UP000516412"/>
    </source>
</evidence>
<organism evidence="1 2">
    <name type="scientific">Neisseria musculi</name>
    <dbReference type="NCBI Taxonomy" id="1815583"/>
    <lineage>
        <taxon>Bacteria</taxon>
        <taxon>Pseudomonadati</taxon>
        <taxon>Pseudomonadota</taxon>
        <taxon>Betaproteobacteria</taxon>
        <taxon>Neisseriales</taxon>
        <taxon>Neisseriaceae</taxon>
        <taxon>Neisseria</taxon>
    </lineage>
</organism>
<sequence length="84" mass="9240">MAELDEWAAKQPPHIREALQPYRKQLSTDIEKRKADLSTRAAGLGDDGTAVPKAVHNSLKNARDILKKGMADAIKEAESLFGQQ</sequence>
<dbReference type="RefSeq" id="WP_135037186.1">
    <property type="nucleotide sequence ID" value="NZ_CP060414.2"/>
</dbReference>
<reference evidence="1" key="1">
    <citation type="submission" date="2024-06" db="EMBL/GenBank/DDBJ databases">
        <title>Complete Genome Sequence of mouse commensal type strain Neisseria musculi.</title>
        <authorList>
            <person name="Thapa E."/>
            <person name="Aluvathingal J."/>
            <person name="Nadendla S."/>
            <person name="Mehta A."/>
            <person name="Tettelin H."/>
            <person name="Weyand N.J."/>
        </authorList>
    </citation>
    <scope>NUCLEOTIDE SEQUENCE</scope>
    <source>
        <strain evidence="1">NW831</strain>
    </source>
</reference>
<proteinExistence type="predicted"/>
<keyword evidence="2" id="KW-1185">Reference proteome</keyword>
<dbReference type="Proteomes" id="UP000516412">
    <property type="component" value="Chromosome"/>
</dbReference>
<dbReference type="AlphaFoldDB" id="A0A7H1MDX4"/>
<gene>
    <name evidence="1" type="ORF">H7A79_2314</name>
</gene>
<accession>A0A7H1MDX4</accession>
<protein>
    <submittedName>
        <fullName evidence="1">Uncharacterized protein</fullName>
    </submittedName>
</protein>
<dbReference type="KEGG" id="nmus:H7A79_2314"/>